<evidence type="ECO:0000313" key="1">
    <source>
        <dbReference type="EMBL" id="ASN24351.1"/>
    </source>
</evidence>
<accession>A0A221NWK6</accession>
<dbReference type="KEGG" id="splu:LK06_009050"/>
<evidence type="ECO:0000313" key="2">
    <source>
        <dbReference type="Proteomes" id="UP000031501"/>
    </source>
</evidence>
<organism evidence="1 2">
    <name type="scientific">Streptomyces pluripotens</name>
    <dbReference type="NCBI Taxonomy" id="1355015"/>
    <lineage>
        <taxon>Bacteria</taxon>
        <taxon>Bacillati</taxon>
        <taxon>Actinomycetota</taxon>
        <taxon>Actinomycetes</taxon>
        <taxon>Kitasatosporales</taxon>
        <taxon>Streptomycetaceae</taxon>
        <taxon>Streptomyces</taxon>
    </lineage>
</organism>
<dbReference type="OrthoDB" id="5328543at2"/>
<dbReference type="Proteomes" id="UP000031501">
    <property type="component" value="Chromosome"/>
</dbReference>
<dbReference type="EMBL" id="CP022433">
    <property type="protein sequence ID" value="ASN24351.1"/>
    <property type="molecule type" value="Genomic_DNA"/>
</dbReference>
<dbReference type="STRING" id="1355015.LK06_009050"/>
<protein>
    <submittedName>
        <fullName evidence="1">Uncharacterized protein</fullName>
    </submittedName>
</protein>
<keyword evidence="2" id="KW-1185">Reference proteome</keyword>
<gene>
    <name evidence="1" type="ORF">LK07_10160</name>
</gene>
<dbReference type="RefSeq" id="WP_052270267.1">
    <property type="nucleotide sequence ID" value="NZ_CP021080.1"/>
</dbReference>
<dbReference type="AlphaFoldDB" id="A0A221NWK6"/>
<name>A0A221NWK6_9ACTN</name>
<reference evidence="1 2" key="1">
    <citation type="submission" date="2017-07" db="EMBL/GenBank/DDBJ databases">
        <title>Genome sequence of Streptomyces pluripotens MUSC 137T.</title>
        <authorList>
            <person name="Ser H.-L."/>
            <person name="Lee L.-H."/>
        </authorList>
    </citation>
    <scope>NUCLEOTIDE SEQUENCE [LARGE SCALE GENOMIC DNA]</scope>
    <source>
        <strain evidence="1 2">MUSC 137</strain>
    </source>
</reference>
<sequence>MTAIQERPATDARNLIGAKLRATLVSNMQAKFPELTDDKADRGVGQMIAFLAAGAYSDTPLSPSPLVDDFWHAFLLHTQAYQDFCSGTIGKFVHHQPGFLDKEEHGGGKALRARTVEAIVASGFVIDMEFWPELDLADCSQCHANCHNSPKYA</sequence>
<proteinExistence type="predicted"/>